<dbReference type="AlphaFoldDB" id="A0AAW1HDM1"/>
<dbReference type="EMBL" id="JBDFQZ010000012">
    <property type="protein sequence ID" value="KAK9674099.1"/>
    <property type="molecule type" value="Genomic_DNA"/>
</dbReference>
<dbReference type="Proteomes" id="UP001443914">
    <property type="component" value="Unassembled WGS sequence"/>
</dbReference>
<protein>
    <submittedName>
        <fullName evidence="1">Uncharacterized protein</fullName>
    </submittedName>
</protein>
<proteinExistence type="predicted"/>
<sequence>MSNTCGNCDCADKTQCVKGNQYGFTMIENHEFDDGMVVMEGCGCGNGCSCGAACGCTNCGCCK</sequence>
<evidence type="ECO:0000313" key="1">
    <source>
        <dbReference type="EMBL" id="KAK9674099.1"/>
    </source>
</evidence>
<evidence type="ECO:0000313" key="2">
    <source>
        <dbReference type="Proteomes" id="UP001443914"/>
    </source>
</evidence>
<comment type="caution">
    <text evidence="1">The sequence shown here is derived from an EMBL/GenBank/DDBJ whole genome shotgun (WGS) entry which is preliminary data.</text>
</comment>
<keyword evidence="2" id="KW-1185">Reference proteome</keyword>
<gene>
    <name evidence="1" type="ORF">RND81_12G211200</name>
</gene>
<organism evidence="1 2">
    <name type="scientific">Saponaria officinalis</name>
    <name type="common">Common soapwort</name>
    <name type="synonym">Lychnis saponaria</name>
    <dbReference type="NCBI Taxonomy" id="3572"/>
    <lineage>
        <taxon>Eukaryota</taxon>
        <taxon>Viridiplantae</taxon>
        <taxon>Streptophyta</taxon>
        <taxon>Embryophyta</taxon>
        <taxon>Tracheophyta</taxon>
        <taxon>Spermatophyta</taxon>
        <taxon>Magnoliopsida</taxon>
        <taxon>eudicotyledons</taxon>
        <taxon>Gunneridae</taxon>
        <taxon>Pentapetalae</taxon>
        <taxon>Caryophyllales</taxon>
        <taxon>Caryophyllaceae</taxon>
        <taxon>Caryophylleae</taxon>
        <taxon>Saponaria</taxon>
    </lineage>
</organism>
<reference evidence="1" key="1">
    <citation type="submission" date="2024-03" db="EMBL/GenBank/DDBJ databases">
        <title>WGS assembly of Saponaria officinalis var. Norfolk2.</title>
        <authorList>
            <person name="Jenkins J."/>
            <person name="Shu S."/>
            <person name="Grimwood J."/>
            <person name="Barry K."/>
            <person name="Goodstein D."/>
            <person name="Schmutz J."/>
            <person name="Leebens-Mack J."/>
            <person name="Osbourn A."/>
        </authorList>
    </citation>
    <scope>NUCLEOTIDE SEQUENCE [LARGE SCALE GENOMIC DNA]</scope>
    <source>
        <strain evidence="1">JIC</strain>
    </source>
</reference>
<name>A0AAW1HDM1_SAPOF</name>
<accession>A0AAW1HDM1</accession>